<feature type="signal peptide" evidence="1">
    <location>
        <begin position="1"/>
        <end position="21"/>
    </location>
</feature>
<proteinExistence type="predicted"/>
<accession>A0ABQ1V9J2</accession>
<dbReference type="PROSITE" id="PS51257">
    <property type="entry name" value="PROKAR_LIPOPROTEIN"/>
    <property type="match status" value="1"/>
</dbReference>
<organism evidence="3 4">
    <name type="scientific">Echinicola rosea</name>
    <dbReference type="NCBI Taxonomy" id="1807691"/>
    <lineage>
        <taxon>Bacteria</taxon>
        <taxon>Pseudomonadati</taxon>
        <taxon>Bacteroidota</taxon>
        <taxon>Cytophagia</taxon>
        <taxon>Cytophagales</taxon>
        <taxon>Cyclobacteriaceae</taxon>
        <taxon>Echinicola</taxon>
    </lineage>
</organism>
<evidence type="ECO:0000259" key="2">
    <source>
        <dbReference type="Pfam" id="PF09603"/>
    </source>
</evidence>
<feature type="chain" id="PRO_5045357724" description="Fibrobacter succinogenes major paralogous domain-containing protein" evidence="1">
    <location>
        <begin position="22"/>
        <end position="453"/>
    </location>
</feature>
<keyword evidence="1" id="KW-0732">Signal</keyword>
<keyword evidence="4" id="KW-1185">Reference proteome</keyword>
<evidence type="ECO:0000256" key="1">
    <source>
        <dbReference type="SAM" id="SignalP"/>
    </source>
</evidence>
<dbReference type="Pfam" id="PF09603">
    <property type="entry name" value="Fib_succ_major"/>
    <property type="match status" value="1"/>
</dbReference>
<evidence type="ECO:0000313" key="4">
    <source>
        <dbReference type="Proteomes" id="UP000647339"/>
    </source>
</evidence>
<dbReference type="EMBL" id="BMIU01000021">
    <property type="protein sequence ID" value="GGF44394.1"/>
    <property type="molecule type" value="Genomic_DNA"/>
</dbReference>
<reference evidence="4" key="1">
    <citation type="journal article" date="2019" name="Int. J. Syst. Evol. Microbiol.">
        <title>The Global Catalogue of Microorganisms (GCM) 10K type strain sequencing project: providing services to taxonomists for standard genome sequencing and annotation.</title>
        <authorList>
            <consortium name="The Broad Institute Genomics Platform"/>
            <consortium name="The Broad Institute Genome Sequencing Center for Infectious Disease"/>
            <person name="Wu L."/>
            <person name="Ma J."/>
        </authorList>
    </citation>
    <scope>NUCLEOTIDE SEQUENCE [LARGE SCALE GENOMIC DNA]</scope>
    <source>
        <strain evidence="4">CGMCC 1.15407</strain>
    </source>
</reference>
<protein>
    <recommendedName>
        <fullName evidence="2">Fibrobacter succinogenes major paralogous domain-containing protein</fullName>
    </recommendedName>
</protein>
<dbReference type="RefSeq" id="WP_187328726.1">
    <property type="nucleotide sequence ID" value="NZ_BMIU01000021.1"/>
</dbReference>
<evidence type="ECO:0000313" key="3">
    <source>
        <dbReference type="EMBL" id="GGF44394.1"/>
    </source>
</evidence>
<dbReference type="Proteomes" id="UP000647339">
    <property type="component" value="Unassembled WGS sequence"/>
</dbReference>
<name>A0ABQ1V9J2_9BACT</name>
<feature type="domain" description="Fibrobacter succinogenes major paralogous" evidence="2">
    <location>
        <begin position="255"/>
        <end position="452"/>
    </location>
</feature>
<gene>
    <name evidence="3" type="ORF">GCM10011339_36080</name>
</gene>
<sequence length="453" mass="51146">MKKQFILLATLIAVVSGCVQEGTETPPMGSVSITGIEIEPFGSSSPTQRQAVTSDWEHIFPDSATIIMTNEATGQEYTLDYNPNDFSTPPQIQLPMGSYTVLTQVEGSDMEYFLPFEVWSEFEVSSTSQDITLEGHTYFGLVTVKKDHVQSAKLDGTDLMLDPDTNTYYIYAWENDSQDITGRTLEVQEDFTQQTLRKHFFINSRDHFHFNVLVPQGEVNFIELALGEFRLMEYDFDLQHGTVTDASGYTYTTTKIGDQYWMTEDLRSTVFCNGDSIAIGYSSGLDMNEDSYLRTLNGEYPLYSAAVLSDERNICPCGWHISTDQDWKALEIELGITVPELDAFEYGSTRGADVLAGTQLKDPHTWPLDTASSLANTSGISAIRGTFMYMEGDYFQSDWPNEHYVAFFWSPDYSDSMDVQRIFRSISGDIHGITRRMVPENGEYGYPIRCVKD</sequence>
<dbReference type="NCBIfam" id="TIGR02145">
    <property type="entry name" value="Fib_succ_major"/>
    <property type="match status" value="1"/>
</dbReference>
<comment type="caution">
    <text evidence="3">The sequence shown here is derived from an EMBL/GenBank/DDBJ whole genome shotgun (WGS) entry which is preliminary data.</text>
</comment>
<dbReference type="InterPro" id="IPR011871">
    <property type="entry name" value="Fib_succ_major"/>
</dbReference>